<dbReference type="Proteomes" id="UP000275078">
    <property type="component" value="Unassembled WGS sequence"/>
</dbReference>
<feature type="compositionally biased region" description="Polar residues" evidence="1">
    <location>
        <begin position="23"/>
        <end position="37"/>
    </location>
</feature>
<evidence type="ECO:0000313" key="3">
    <source>
        <dbReference type="Proteomes" id="UP000275078"/>
    </source>
</evidence>
<organism evidence="2 3">
    <name type="scientific">Ascobolus immersus RN42</name>
    <dbReference type="NCBI Taxonomy" id="1160509"/>
    <lineage>
        <taxon>Eukaryota</taxon>
        <taxon>Fungi</taxon>
        <taxon>Dikarya</taxon>
        <taxon>Ascomycota</taxon>
        <taxon>Pezizomycotina</taxon>
        <taxon>Pezizomycetes</taxon>
        <taxon>Pezizales</taxon>
        <taxon>Ascobolaceae</taxon>
        <taxon>Ascobolus</taxon>
    </lineage>
</organism>
<dbReference type="EMBL" id="ML119798">
    <property type="protein sequence ID" value="RPA74173.1"/>
    <property type="molecule type" value="Genomic_DNA"/>
</dbReference>
<protein>
    <submittedName>
        <fullName evidence="2">Uncharacterized protein</fullName>
    </submittedName>
</protein>
<gene>
    <name evidence="2" type="ORF">BJ508DRAFT_313136</name>
</gene>
<name>A0A3N4HJV3_ASCIM</name>
<evidence type="ECO:0000313" key="2">
    <source>
        <dbReference type="EMBL" id="RPA74173.1"/>
    </source>
</evidence>
<evidence type="ECO:0000256" key="1">
    <source>
        <dbReference type="SAM" id="MobiDB-lite"/>
    </source>
</evidence>
<sequence length="412" mass="44835">MELPFSSLGGLEELARTIALFTDSNLPESTPNNNMQQPEAAPPNRHAAFPEALEGSALDQILKDAENDFQKRQEQRRLAALENPLLQAMGDQMERLAAASAACDEQIKILQGQLEAAGKEAAQANEAPTNPAEPEMQSTSPKATPKGRPTKANKVTKKLASSSKVAAQQSTRNLRPRKTKQIQQTASEGEHHKENIAPKTQQARPRRQSSQQGQNHITEEAMNSGKTDRRTSRDSGVWRDTRALAGRLRALDTRTPGTINYNGQQIDGNGRLFGGGPDPQQNKAYNVAHGGYAEAGYQSTQEDYGGAVNSAQGNASAGQFMEPAPQPPFNYNRGTPQPLGLDNDGFPIYDPARLTTYDELEGQPPTDPGLFPQYGTPQPFGLPGHPGDLTELIGTPYERFLIQPEDLDASWY</sequence>
<accession>A0A3N4HJV3</accession>
<keyword evidence="3" id="KW-1185">Reference proteome</keyword>
<proteinExistence type="predicted"/>
<reference evidence="2 3" key="1">
    <citation type="journal article" date="2018" name="Nat. Ecol. Evol.">
        <title>Pezizomycetes genomes reveal the molecular basis of ectomycorrhizal truffle lifestyle.</title>
        <authorList>
            <person name="Murat C."/>
            <person name="Payen T."/>
            <person name="Noel B."/>
            <person name="Kuo A."/>
            <person name="Morin E."/>
            <person name="Chen J."/>
            <person name="Kohler A."/>
            <person name="Krizsan K."/>
            <person name="Balestrini R."/>
            <person name="Da Silva C."/>
            <person name="Montanini B."/>
            <person name="Hainaut M."/>
            <person name="Levati E."/>
            <person name="Barry K.W."/>
            <person name="Belfiori B."/>
            <person name="Cichocki N."/>
            <person name="Clum A."/>
            <person name="Dockter R.B."/>
            <person name="Fauchery L."/>
            <person name="Guy J."/>
            <person name="Iotti M."/>
            <person name="Le Tacon F."/>
            <person name="Lindquist E.A."/>
            <person name="Lipzen A."/>
            <person name="Malagnac F."/>
            <person name="Mello A."/>
            <person name="Molinier V."/>
            <person name="Miyauchi S."/>
            <person name="Poulain J."/>
            <person name="Riccioni C."/>
            <person name="Rubini A."/>
            <person name="Sitrit Y."/>
            <person name="Splivallo R."/>
            <person name="Traeger S."/>
            <person name="Wang M."/>
            <person name="Zifcakova L."/>
            <person name="Wipf D."/>
            <person name="Zambonelli A."/>
            <person name="Paolocci F."/>
            <person name="Nowrousian M."/>
            <person name="Ottonello S."/>
            <person name="Baldrian P."/>
            <person name="Spatafora J.W."/>
            <person name="Henrissat B."/>
            <person name="Nagy L.G."/>
            <person name="Aury J.M."/>
            <person name="Wincker P."/>
            <person name="Grigoriev I.V."/>
            <person name="Bonfante P."/>
            <person name="Martin F.M."/>
        </authorList>
    </citation>
    <scope>NUCLEOTIDE SEQUENCE [LARGE SCALE GENOMIC DNA]</scope>
    <source>
        <strain evidence="2 3">RN42</strain>
    </source>
</reference>
<feature type="compositionally biased region" description="Basic and acidic residues" evidence="1">
    <location>
        <begin position="226"/>
        <end position="238"/>
    </location>
</feature>
<feature type="compositionally biased region" description="Basic residues" evidence="1">
    <location>
        <begin position="148"/>
        <end position="157"/>
    </location>
</feature>
<feature type="region of interest" description="Disordered" evidence="1">
    <location>
        <begin position="23"/>
        <end position="47"/>
    </location>
</feature>
<feature type="region of interest" description="Disordered" evidence="1">
    <location>
        <begin position="119"/>
        <end position="238"/>
    </location>
</feature>
<feature type="compositionally biased region" description="Polar residues" evidence="1">
    <location>
        <begin position="159"/>
        <end position="173"/>
    </location>
</feature>
<dbReference type="AlphaFoldDB" id="A0A3N4HJV3"/>